<evidence type="ECO:0000256" key="2">
    <source>
        <dbReference type="SAM" id="MobiDB-lite"/>
    </source>
</evidence>
<dbReference type="Pfam" id="PF02137">
    <property type="entry name" value="A_deamin"/>
    <property type="match status" value="2"/>
</dbReference>
<dbReference type="GO" id="GO:0006382">
    <property type="term" value="P:adenosine to inosine editing"/>
    <property type="evidence" value="ECO:0007669"/>
    <property type="project" value="TreeGrafter"/>
</dbReference>
<dbReference type="GO" id="GO:0003726">
    <property type="term" value="F:double-stranded RNA adenosine deaminase activity"/>
    <property type="evidence" value="ECO:0007669"/>
    <property type="project" value="TreeGrafter"/>
</dbReference>
<feature type="region of interest" description="Disordered" evidence="2">
    <location>
        <begin position="1"/>
        <end position="60"/>
    </location>
</feature>
<dbReference type="PROSITE" id="PS50137">
    <property type="entry name" value="DS_RBD"/>
    <property type="match status" value="2"/>
</dbReference>
<accession>A0A553NY58</accession>
<evidence type="ECO:0000259" key="4">
    <source>
        <dbReference type="PROSITE" id="PS50141"/>
    </source>
</evidence>
<evidence type="ECO:0000313" key="5">
    <source>
        <dbReference type="EMBL" id="TRY70366.1"/>
    </source>
</evidence>
<dbReference type="PROSITE" id="PS50141">
    <property type="entry name" value="A_DEAMIN_EDITASE"/>
    <property type="match status" value="1"/>
</dbReference>
<dbReference type="GO" id="GO:0005737">
    <property type="term" value="C:cytoplasm"/>
    <property type="evidence" value="ECO:0007669"/>
    <property type="project" value="TreeGrafter"/>
</dbReference>
<dbReference type="OrthoDB" id="10268011at2759"/>
<organism evidence="5 6">
    <name type="scientific">Tigriopus californicus</name>
    <name type="common">Marine copepod</name>
    <dbReference type="NCBI Taxonomy" id="6832"/>
    <lineage>
        <taxon>Eukaryota</taxon>
        <taxon>Metazoa</taxon>
        <taxon>Ecdysozoa</taxon>
        <taxon>Arthropoda</taxon>
        <taxon>Crustacea</taxon>
        <taxon>Multicrustacea</taxon>
        <taxon>Hexanauplia</taxon>
        <taxon>Copepoda</taxon>
        <taxon>Harpacticoida</taxon>
        <taxon>Harpacticidae</taxon>
        <taxon>Tigriopus</taxon>
    </lineage>
</organism>
<keyword evidence="6" id="KW-1185">Reference proteome</keyword>
<sequence>MGPQNAPSTHNASRLNVKPGRPSGCTSAPPRRHHRPAPPPPKAMPPHLREHVKGSVDTLPPEVDPVGALAASFARLGLGLRTHTRTTHVLSLPVSPRHGSFPPKVTRPSHQSSPSSSTVSLSSVICDDPNDRALPQSNFTAPPLVLRHPVALVQSVHKAKSKSKVVSARPSTEPIPTNSSGAKSCEGNEDFKVQLQELHPSAQLRVELPFDNNGNMYQVRTVVSEEVFIGRATTEEEAIDKCCRKAVRFIKQYWDPQARQALPPYKRPHKTTTTSSDVAKKTNSRRKGESDVKKSSSRKKKNRLISENPNEIPIGPKQGKNAGKPKMLDQGNIQEFEPDLDVESLNEETYDLNLEDNFPKLKANVPIKNAVMMLNELFPPPKGPQYKVTSQTGPPNNPTFTMVCTINNRCFSGEGKSKKEAKLSCSQRAIEVLYGYKICETRSLPERSNPRANCDLDDWMELEGKNPVSILNELYPGIQYQLVASTGPSHAPQFVIKASLNEMSFEGSGKSKKDAKLNASKALLVHLHKVGFDPMTGDMMSTQLNNNDAAQGHSFADQIGQLVTAKYQELFGTTTYSKRRVMAGVVMTRNGDVQSSGEVICVSSGTKCINGEQLSLEGCVINDSHAEIVTRRCLLVFLYSQLKLLANVEEADKSIFQKPRGPGWLAELKKGIEFHLFITTSPCGDARIFSLHETSGNASTTKEKPEKMDKLEKISKSEEFVNDNTVVPLEALEAINEVIPVERLEHDGQIDIIVSEQQEALSISGFSDSCKDEDFVIVPTQGNDSGVGFEIPTIIVDQYEGDRDPRRPEKISGDSSRGRLRSKIECGMGTVPINPKILIQTWDGVMSGDRLLTMACSDKILRWNVLGIQGALLTHFIRPIYLKSITVGSKFHPGHMKRALYERIADYIQDLPSPYELNTPDLYATTSPETRQATKAHDYSVNWIMSEGQPEVVNGSTGKTINENTSRLSKKCLFSRFLELCEANHPDLKSNHHYLSPSRYSEVKQGAETYQSVKGRLNDALFEAGCGHWVEKPIEQDQFSM</sequence>
<dbReference type="Pfam" id="PF00035">
    <property type="entry name" value="dsrm"/>
    <property type="match status" value="2"/>
</dbReference>
<feature type="region of interest" description="Disordered" evidence="2">
    <location>
        <begin position="260"/>
        <end position="328"/>
    </location>
</feature>
<comment type="caution">
    <text evidence="5">The sequence shown here is derived from an EMBL/GenBank/DDBJ whole genome shotgun (WGS) entry which is preliminary data.</text>
</comment>
<gene>
    <name evidence="5" type="ORF">TCAL_05452</name>
</gene>
<reference evidence="5 6" key="1">
    <citation type="journal article" date="2018" name="Nat. Ecol. Evol.">
        <title>Genomic signatures of mitonuclear coevolution across populations of Tigriopus californicus.</title>
        <authorList>
            <person name="Barreto F.S."/>
            <person name="Watson E.T."/>
            <person name="Lima T.G."/>
            <person name="Willett C.S."/>
            <person name="Edmands S."/>
            <person name="Li W."/>
            <person name="Burton R.S."/>
        </authorList>
    </citation>
    <scope>NUCLEOTIDE SEQUENCE [LARGE SCALE GENOMIC DNA]</scope>
    <source>
        <strain evidence="5 6">San Diego</strain>
    </source>
</reference>
<dbReference type="GO" id="GO:0008251">
    <property type="term" value="F:tRNA-specific adenosine deaminase activity"/>
    <property type="evidence" value="ECO:0007669"/>
    <property type="project" value="TreeGrafter"/>
</dbReference>
<dbReference type="OMA" id="NPRANCD"/>
<evidence type="ECO:0008006" key="7">
    <source>
        <dbReference type="Google" id="ProtNLM"/>
    </source>
</evidence>
<dbReference type="InterPro" id="IPR002466">
    <property type="entry name" value="A_deamin"/>
</dbReference>
<dbReference type="SUPFAM" id="SSF54768">
    <property type="entry name" value="dsRNA-binding domain-like"/>
    <property type="match status" value="2"/>
</dbReference>
<dbReference type="InterPro" id="IPR014720">
    <property type="entry name" value="dsRBD_dom"/>
</dbReference>
<keyword evidence="1" id="KW-0694">RNA-binding</keyword>
<dbReference type="Proteomes" id="UP000318571">
    <property type="component" value="Chromosome 9"/>
</dbReference>
<dbReference type="PANTHER" id="PTHR10910:SF62">
    <property type="entry name" value="AT07585P-RELATED"/>
    <property type="match status" value="1"/>
</dbReference>
<dbReference type="GO" id="GO:0006396">
    <property type="term" value="P:RNA processing"/>
    <property type="evidence" value="ECO:0007669"/>
    <property type="project" value="InterPro"/>
</dbReference>
<dbReference type="SMART" id="SM00552">
    <property type="entry name" value="ADEAMc"/>
    <property type="match status" value="1"/>
</dbReference>
<feature type="compositionally biased region" description="Low complexity" evidence="2">
    <location>
        <begin position="109"/>
        <end position="123"/>
    </location>
</feature>
<dbReference type="Gene3D" id="3.30.160.20">
    <property type="match status" value="2"/>
</dbReference>
<dbReference type="PANTHER" id="PTHR10910">
    <property type="entry name" value="EUKARYOTE SPECIFIC DSRNA BINDING PROTEIN"/>
    <property type="match status" value="1"/>
</dbReference>
<evidence type="ECO:0000256" key="1">
    <source>
        <dbReference type="PROSITE-ProRule" id="PRU00266"/>
    </source>
</evidence>
<dbReference type="EMBL" id="VCGU01000009">
    <property type="protein sequence ID" value="TRY70366.1"/>
    <property type="molecule type" value="Genomic_DNA"/>
</dbReference>
<feature type="domain" description="DRBM" evidence="3">
    <location>
        <begin position="369"/>
        <end position="435"/>
    </location>
</feature>
<dbReference type="STRING" id="6832.A0A553NY58"/>
<dbReference type="AlphaFoldDB" id="A0A553NY58"/>
<feature type="domain" description="DRBM" evidence="3">
    <location>
        <begin position="466"/>
        <end position="529"/>
    </location>
</feature>
<dbReference type="SMART" id="SM00358">
    <property type="entry name" value="DSRM"/>
    <property type="match status" value="2"/>
</dbReference>
<evidence type="ECO:0000259" key="3">
    <source>
        <dbReference type="PROSITE" id="PS50137"/>
    </source>
</evidence>
<feature type="domain" description="A to I editase" evidence="4">
    <location>
        <begin position="601"/>
        <end position="1039"/>
    </location>
</feature>
<protein>
    <recommendedName>
        <fullName evidence="7">A to I editase domain-containing protein</fullName>
    </recommendedName>
</protein>
<feature type="region of interest" description="Disordered" evidence="2">
    <location>
        <begin position="162"/>
        <end position="184"/>
    </location>
</feature>
<name>A0A553NY58_TIGCA</name>
<feature type="compositionally biased region" description="Polar residues" evidence="2">
    <location>
        <begin position="1"/>
        <end position="14"/>
    </location>
</feature>
<evidence type="ECO:0000313" key="6">
    <source>
        <dbReference type="Proteomes" id="UP000318571"/>
    </source>
</evidence>
<dbReference type="GO" id="GO:0003725">
    <property type="term" value="F:double-stranded RNA binding"/>
    <property type="evidence" value="ECO:0007669"/>
    <property type="project" value="TreeGrafter"/>
</dbReference>
<proteinExistence type="predicted"/>
<dbReference type="GO" id="GO:0005730">
    <property type="term" value="C:nucleolus"/>
    <property type="evidence" value="ECO:0007669"/>
    <property type="project" value="TreeGrafter"/>
</dbReference>
<feature type="region of interest" description="Disordered" evidence="2">
    <location>
        <begin position="92"/>
        <end position="123"/>
    </location>
</feature>